<dbReference type="Gene3D" id="3.90.740.10">
    <property type="entry name" value="Valyl/Leucyl/Isoleucyl-tRNA synthetase, editing domain"/>
    <property type="match status" value="1"/>
</dbReference>
<dbReference type="GO" id="GO:0005737">
    <property type="term" value="C:cytoplasm"/>
    <property type="evidence" value="ECO:0007669"/>
    <property type="project" value="UniProtKB-UniRule"/>
</dbReference>
<dbReference type="GO" id="GO:0002161">
    <property type="term" value="F:aminoacyl-tRNA deacylase activity"/>
    <property type="evidence" value="ECO:0007669"/>
    <property type="project" value="InterPro"/>
</dbReference>
<dbReference type="Pfam" id="PF19302">
    <property type="entry name" value="DUF5915"/>
    <property type="match status" value="1"/>
</dbReference>
<keyword evidence="6 12" id="KW-0030">Aminoacyl-tRNA synthetase</keyword>
<evidence type="ECO:0000256" key="5">
    <source>
        <dbReference type="ARBA" id="ARBA00022917"/>
    </source>
</evidence>
<dbReference type="Pfam" id="PF00133">
    <property type="entry name" value="tRNA-synt_1"/>
    <property type="match status" value="1"/>
</dbReference>
<evidence type="ECO:0000256" key="6">
    <source>
        <dbReference type="ARBA" id="ARBA00023146"/>
    </source>
</evidence>
<dbReference type="InterPro" id="IPR009008">
    <property type="entry name" value="Val/Leu/Ile-tRNA-synth_edit"/>
</dbReference>
<comment type="function">
    <text evidence="7">Catalyzes the attachment of isoleucine to tRNA(Ile). As IleRS can inadvertently accommodate and process structurally similar amino acids such as valine, to avoid such errors it has two additional distinct tRNA(Ile)-dependent editing activities. One activity is designated as 'pretransfer' editing and involves the hydrolysis of activated Val-AMP. The other activity is designated 'posttransfer' editing and involves deacylation of mischarged Val-tRNA(Ile).</text>
</comment>
<dbReference type="InterPro" id="IPR013155">
    <property type="entry name" value="M/V/L/I-tRNA-synth_anticd-bd"/>
</dbReference>
<dbReference type="GO" id="GO:0005524">
    <property type="term" value="F:ATP binding"/>
    <property type="evidence" value="ECO:0007669"/>
    <property type="project" value="UniProtKB-KW"/>
</dbReference>
<dbReference type="EMBL" id="JF342589">
    <property type="protein sequence ID" value="AEH26477.1"/>
    <property type="molecule type" value="Genomic_DNA"/>
</dbReference>
<keyword evidence="4" id="KW-0067">ATP-binding</keyword>
<accession>F8TTG6</accession>
<evidence type="ECO:0000256" key="4">
    <source>
        <dbReference type="ARBA" id="ARBA00022840"/>
    </source>
</evidence>
<dbReference type="CDD" id="cd07961">
    <property type="entry name" value="Anticodon_Ia_Ile_ABEc"/>
    <property type="match status" value="1"/>
</dbReference>
<dbReference type="Pfam" id="PF08264">
    <property type="entry name" value="Anticodon_1"/>
    <property type="match status" value="1"/>
</dbReference>
<dbReference type="InterPro" id="IPR023586">
    <property type="entry name" value="Ile-tRNA-ligase_type2"/>
</dbReference>
<comment type="catalytic activity">
    <reaction evidence="8">
        <text>tRNA(Ile) + L-isoleucine + ATP = L-isoleucyl-tRNA(Ile) + AMP + diphosphate</text>
        <dbReference type="Rhea" id="RHEA:11060"/>
        <dbReference type="Rhea" id="RHEA-COMP:9666"/>
        <dbReference type="Rhea" id="RHEA-COMP:9695"/>
        <dbReference type="ChEBI" id="CHEBI:30616"/>
        <dbReference type="ChEBI" id="CHEBI:33019"/>
        <dbReference type="ChEBI" id="CHEBI:58045"/>
        <dbReference type="ChEBI" id="CHEBI:78442"/>
        <dbReference type="ChEBI" id="CHEBI:78528"/>
        <dbReference type="ChEBI" id="CHEBI:456215"/>
        <dbReference type="EC" id="6.1.1.5"/>
    </reaction>
</comment>
<dbReference type="GO" id="GO:0006428">
    <property type="term" value="P:isoleucyl-tRNA aminoacylation"/>
    <property type="evidence" value="ECO:0007669"/>
    <property type="project" value="UniProtKB-UniRule"/>
</dbReference>
<protein>
    <recommendedName>
        <fullName evidence="1 9">Isoleucine--tRNA ligase</fullName>
        <ecNumber evidence="1 9">6.1.1.5</ecNumber>
    </recommendedName>
</protein>
<proteinExistence type="predicted"/>
<dbReference type="Gene3D" id="3.40.50.620">
    <property type="entry name" value="HUPs"/>
    <property type="match status" value="2"/>
</dbReference>
<dbReference type="EC" id="6.1.1.5" evidence="1 9"/>
<dbReference type="GO" id="GO:0004822">
    <property type="term" value="F:isoleucine-tRNA ligase activity"/>
    <property type="evidence" value="ECO:0007669"/>
    <property type="project" value="UniProtKB-UniRule"/>
</dbReference>
<keyword evidence="5" id="KW-0648">Protein biosynthesis</keyword>
<dbReference type="Gene3D" id="1.10.730.10">
    <property type="entry name" value="Isoleucyl-tRNA Synthetase, Domain 1"/>
    <property type="match status" value="1"/>
</dbReference>
<evidence type="ECO:0000256" key="1">
    <source>
        <dbReference type="ARBA" id="ARBA00013165"/>
    </source>
</evidence>
<reference evidence="12" key="1">
    <citation type="journal article" date="2011" name="FEMS Microbiol. Ecol.">
        <title>Polyketide synthase pathways identified from a metagenomic library are derived from soil Acidobacteria.</title>
        <authorList>
            <person name="Parsley L.C."/>
            <person name="Linneman J."/>
            <person name="Goode A.M."/>
            <person name="Becklund K."/>
            <person name="George I."/>
            <person name="Goodman R.M."/>
            <person name="Lopanik N.B."/>
            <person name="Liles M.R."/>
        </authorList>
    </citation>
    <scope>NUCLEOTIDE SEQUENCE</scope>
</reference>
<feature type="domain" description="Aminoacyl-tRNA synthetase class Ia" evidence="10">
    <location>
        <begin position="19"/>
        <end position="756"/>
    </location>
</feature>
<dbReference type="SUPFAM" id="SSF47323">
    <property type="entry name" value="Anticodon-binding domain of a subclass of class I aminoacyl-tRNA synthetases"/>
    <property type="match status" value="2"/>
</dbReference>
<sequence length="1187" mass="135431">MPFEKVETQVDFPAQERAILEYWHKNRTFEKLLAQNKGKPRWSFLDGPITANNPMGVHHAWGRTYKDAFQRYFAMTGHEQRYQNGFDCQGLWVEVEVEKELKLQSKRDIENLVPGDKFASIDKFVLECKARVDKFARRQTDQSIRLGYWMDWDREEDWPKPPGERRSYFTMSEENNYTIWSFLKKCFERGLVYRGYDAMPWCPRCAVGLSQMEMHEGYVRVAHRAVFVRFPLREKPGENLLVWTTTPWTLSSNVGAAVNPELTYLKVKHRDQIYYLAKGAFTAQRLEEEFKRKEWVEGVPKLKTLEQIFKEKGGYEVVGQVKGADMVGWTYQGPFDELDAQAHPAGFPKETAEVVIKQGWAPKQGARDLHRVILWNAVGETEGTGIVHIAPGCGKEDFLLGREQKLPPVAPLDDEGMFLPGFGALTGKSAIDPATTDWILENLEQKGVLLAVEKYPHSYPHCWRCKTELLFRLVDEWFIDMKWRDEIMAVTEQVTFLPESINGKARELDWLKNMGDWMISKKRFWGLALPIWVCEKCNHFEVIGGRAELKERAVAGWDRFEGKPPHRPWVDLVKIKCSKCGGQSSRISDVGNPWLDAGIVPYSTMKYNTDRAYWEKCFPADFITECFPGQFRNWFYAILAMSTMMEKRPPFKVLLGHGLVRDQNGQEMHKSWGNAIPFEGAAEEGYWLAVRDLRSNEKPDEVMKKEKLPDSALELKVGSVTREGKDFPVLLARFPPMGADVMRWLYCRQNPASNINFGPGPANELRSKLVIKLWNTYSFFATNARIAVADGGFDTKAAEVPVAKRPDFDRWLLSELQTLIKKAHEGFTSFNLPTFCLEAEAFVDEKLSNWWLRRNKERVWKKQQDADKLSAYQTLYATLLTLTKLIAPVMPFLAETMYQNLAKNEQAPGSKTAPESVHLCEMPRADESLIDADLSADMEAIQTLKELGSAARNAVKLKVRQPLAEIVVQPAADSRARRAAERFTDVLLDELNIKKLSWHDPAKGELLRYDIKPNLKTLGQRVGNKLGDVQKALPKVPAAVLMACVRERKNYPLKLESGEVIDIEPGDLWVQTSGPDGWAGVEDKGTAVAVDARISEELKLEGLARDVIRQVQNLRKDANLDMEDRIVLYLGTTDEQLAKAIETHRPYIADETLTVEWSKTPLTGDGVHQADVKIEGKPLTINLRKAS</sequence>
<dbReference type="PANTHER" id="PTHR42780">
    <property type="entry name" value="SOLEUCYL-TRNA SYNTHETASE"/>
    <property type="match status" value="1"/>
</dbReference>
<dbReference type="SUPFAM" id="SSF52374">
    <property type="entry name" value="Nucleotidylyl transferase"/>
    <property type="match status" value="1"/>
</dbReference>
<evidence type="ECO:0000259" key="10">
    <source>
        <dbReference type="Pfam" id="PF00133"/>
    </source>
</evidence>
<dbReference type="InterPro" id="IPR002301">
    <property type="entry name" value="Ile-tRNA-ligase"/>
</dbReference>
<organism evidence="12">
    <name type="scientific">uncultured Acidobacteria bacterium A2</name>
    <dbReference type="NCBI Taxonomy" id="1036852"/>
    <lineage>
        <taxon>Bacteria</taxon>
        <taxon>Pseudomonadati</taxon>
        <taxon>Acidobacteriota</taxon>
        <taxon>environmental samples</taxon>
    </lineage>
</organism>
<dbReference type="InterPro" id="IPR002300">
    <property type="entry name" value="aa-tRNA-synth_Ia"/>
</dbReference>
<dbReference type="PANTHER" id="PTHR42780:SF1">
    <property type="entry name" value="ISOLEUCINE--TRNA LIGASE, CYTOPLASMIC"/>
    <property type="match status" value="1"/>
</dbReference>
<evidence type="ECO:0000256" key="3">
    <source>
        <dbReference type="ARBA" id="ARBA00022741"/>
    </source>
</evidence>
<evidence type="ECO:0000313" key="12">
    <source>
        <dbReference type="EMBL" id="AEH26477.1"/>
    </source>
</evidence>
<dbReference type="SUPFAM" id="SSF50677">
    <property type="entry name" value="ValRS/IleRS/LeuRS editing domain"/>
    <property type="match status" value="1"/>
</dbReference>
<evidence type="ECO:0000256" key="8">
    <source>
        <dbReference type="ARBA" id="ARBA00048359"/>
    </source>
</evidence>
<dbReference type="AlphaFoldDB" id="F8TTG6"/>
<evidence type="ECO:0000256" key="2">
    <source>
        <dbReference type="ARBA" id="ARBA00022598"/>
    </source>
</evidence>
<dbReference type="InterPro" id="IPR033709">
    <property type="entry name" value="Anticodon_Ile_ABEc"/>
</dbReference>
<feature type="domain" description="Methionyl/Valyl/Leucyl/Isoleucyl-tRNA synthetase anticodon-binding" evidence="11">
    <location>
        <begin position="809"/>
        <end position="964"/>
    </location>
</feature>
<dbReference type="InterPro" id="IPR009080">
    <property type="entry name" value="tRNAsynth_Ia_anticodon-bd"/>
</dbReference>
<keyword evidence="3" id="KW-0547">Nucleotide-binding</keyword>
<keyword evidence="2" id="KW-0436">Ligase</keyword>
<evidence type="ECO:0000256" key="7">
    <source>
        <dbReference type="ARBA" id="ARBA00025217"/>
    </source>
</evidence>
<evidence type="ECO:0000259" key="11">
    <source>
        <dbReference type="Pfam" id="PF08264"/>
    </source>
</evidence>
<dbReference type="NCBIfam" id="TIGR00392">
    <property type="entry name" value="ileS"/>
    <property type="match status" value="1"/>
</dbReference>
<dbReference type="GO" id="GO:0000049">
    <property type="term" value="F:tRNA binding"/>
    <property type="evidence" value="ECO:0007669"/>
    <property type="project" value="InterPro"/>
</dbReference>
<evidence type="ECO:0000256" key="9">
    <source>
        <dbReference type="NCBIfam" id="TIGR00392"/>
    </source>
</evidence>
<dbReference type="PRINTS" id="PR00984">
    <property type="entry name" value="TRNASYNTHILE"/>
</dbReference>
<dbReference type="InterPro" id="IPR014729">
    <property type="entry name" value="Rossmann-like_a/b/a_fold"/>
</dbReference>
<name>F8TTG6_9BACT</name>